<protein>
    <submittedName>
        <fullName evidence="1">Uncharacterized protein</fullName>
    </submittedName>
</protein>
<dbReference type="Proteomes" id="UP000821853">
    <property type="component" value="Chromosome 10"/>
</dbReference>
<reference evidence="1 2" key="1">
    <citation type="journal article" date="2020" name="Cell">
        <title>Large-Scale Comparative Analyses of Tick Genomes Elucidate Their Genetic Diversity and Vector Capacities.</title>
        <authorList>
            <consortium name="Tick Genome and Microbiome Consortium (TIGMIC)"/>
            <person name="Jia N."/>
            <person name="Wang J."/>
            <person name="Shi W."/>
            <person name="Du L."/>
            <person name="Sun Y."/>
            <person name="Zhan W."/>
            <person name="Jiang J.F."/>
            <person name="Wang Q."/>
            <person name="Zhang B."/>
            <person name="Ji P."/>
            <person name="Bell-Sakyi L."/>
            <person name="Cui X.M."/>
            <person name="Yuan T.T."/>
            <person name="Jiang B.G."/>
            <person name="Yang W.F."/>
            <person name="Lam T.T."/>
            <person name="Chang Q.C."/>
            <person name="Ding S.J."/>
            <person name="Wang X.J."/>
            <person name="Zhu J.G."/>
            <person name="Ruan X.D."/>
            <person name="Zhao L."/>
            <person name="Wei J.T."/>
            <person name="Ye R.Z."/>
            <person name="Que T.C."/>
            <person name="Du C.H."/>
            <person name="Zhou Y.H."/>
            <person name="Cheng J.X."/>
            <person name="Dai P.F."/>
            <person name="Guo W.B."/>
            <person name="Han X.H."/>
            <person name="Huang E.J."/>
            <person name="Li L.F."/>
            <person name="Wei W."/>
            <person name="Gao Y.C."/>
            <person name="Liu J.Z."/>
            <person name="Shao H.Z."/>
            <person name="Wang X."/>
            <person name="Wang C.C."/>
            <person name="Yang T.C."/>
            <person name="Huo Q.B."/>
            <person name="Li W."/>
            <person name="Chen H.Y."/>
            <person name="Chen S.E."/>
            <person name="Zhou L.G."/>
            <person name="Ni X.B."/>
            <person name="Tian J.H."/>
            <person name="Sheng Y."/>
            <person name="Liu T."/>
            <person name="Pan Y.S."/>
            <person name="Xia L.Y."/>
            <person name="Li J."/>
            <person name="Zhao F."/>
            <person name="Cao W.C."/>
        </authorList>
    </citation>
    <scope>NUCLEOTIDE SEQUENCE [LARGE SCALE GENOMIC DNA]</scope>
    <source>
        <strain evidence="1">HaeL-2018</strain>
    </source>
</reference>
<gene>
    <name evidence="1" type="ORF">HPB48_006389</name>
</gene>
<accession>A0A9J6FKF1</accession>
<dbReference type="EMBL" id="JABSTR010000002">
    <property type="protein sequence ID" value="KAH9363283.1"/>
    <property type="molecule type" value="Genomic_DNA"/>
</dbReference>
<dbReference type="OrthoDB" id="6503661at2759"/>
<organism evidence="1 2">
    <name type="scientific">Haemaphysalis longicornis</name>
    <name type="common">Bush tick</name>
    <dbReference type="NCBI Taxonomy" id="44386"/>
    <lineage>
        <taxon>Eukaryota</taxon>
        <taxon>Metazoa</taxon>
        <taxon>Ecdysozoa</taxon>
        <taxon>Arthropoda</taxon>
        <taxon>Chelicerata</taxon>
        <taxon>Arachnida</taxon>
        <taxon>Acari</taxon>
        <taxon>Parasitiformes</taxon>
        <taxon>Ixodida</taxon>
        <taxon>Ixodoidea</taxon>
        <taxon>Ixodidae</taxon>
        <taxon>Haemaphysalinae</taxon>
        <taxon>Haemaphysalis</taxon>
    </lineage>
</organism>
<evidence type="ECO:0000313" key="1">
    <source>
        <dbReference type="EMBL" id="KAH9363283.1"/>
    </source>
</evidence>
<sequence length="100" mass="11308">MSLRVRALRIDPPTIGGTRIQAYLVSPVSLQFPLRAFQPEYQWEPNTVNRVNAYFEEIEERGIQAAEQVSAEVQGVLYDATEALDISFDPNEPLAFQPKV</sequence>
<evidence type="ECO:0000313" key="2">
    <source>
        <dbReference type="Proteomes" id="UP000821853"/>
    </source>
</evidence>
<keyword evidence="2" id="KW-1185">Reference proteome</keyword>
<name>A0A9J6FKF1_HAELO</name>
<dbReference type="AlphaFoldDB" id="A0A9J6FKF1"/>
<proteinExistence type="predicted"/>
<dbReference type="VEuPathDB" id="VectorBase:HLOH_040254"/>
<comment type="caution">
    <text evidence="1">The sequence shown here is derived from an EMBL/GenBank/DDBJ whole genome shotgun (WGS) entry which is preliminary data.</text>
</comment>